<dbReference type="Gene3D" id="1.20.1270.220">
    <property type="match status" value="1"/>
</dbReference>
<proteinExistence type="predicted"/>
<reference evidence="4 5" key="1">
    <citation type="submission" date="2008-07" db="EMBL/GenBank/DDBJ databases">
        <authorList>
            <person name="El-Sayed N."/>
            <person name="Caler E."/>
            <person name="Inman J."/>
            <person name="Amedeo P."/>
            <person name="Hass B."/>
            <person name="Wortman J."/>
        </authorList>
    </citation>
    <scope>NUCLEOTIDE SEQUENCE [LARGE SCALE GENOMIC DNA]</scope>
    <source>
        <strain evidence="5">ATCC 50983 / TXsc</strain>
    </source>
</reference>
<name>C5LMX4_PERM5</name>
<feature type="compositionally biased region" description="Pro residues" evidence="2">
    <location>
        <begin position="49"/>
        <end position="59"/>
    </location>
</feature>
<dbReference type="SUPFAM" id="SSF47370">
    <property type="entry name" value="Bromodomain"/>
    <property type="match status" value="1"/>
</dbReference>
<feature type="domain" description="NET" evidence="3">
    <location>
        <begin position="362"/>
        <end position="446"/>
    </location>
</feature>
<sequence>MLQLPPASQSPEVLHRGELLLHPDEADQLNTSIAASGMKFEEVGYQVDDPPPPPASPPPRRTRAKAKAKSAAKRRKTAASSSPSSSQASPGSLANPRSSAPRRRGSRASKVANPRLPSNEGEEAAQEEEEEEALPKLEGLAGTRRSALLGVLEGIKKDSQKRQGNDSIVYWFGTASFPEQIEGAKPKAYQLPTNLSLIRQNVQAGNYETHLGMEKDINKIVRHGLRNFPSGSGPFRAAERLNKLAADLVQKASYKINNEDYKEKYVSTELMAAIFSKEGGGPLEGEGEKENVGGKRNGGKKKRRGSKGAKSSKESEQNLDALNQQIAQLQEKLAMLADKGISLTQAPPANSPGTPPEGSSSSRGPSQGHLPLTIDEKNKLEEDMNQLTAEDLAIVVEKKLKGRPGVVLDPTTAQLCELDVDLMSARDQRNLKRYVARLLTIHNQKVKENEERAREIVAHERAVAKLEAERALERKRGRSSSDSSDDEASDDDELTKIYQKGAAAL</sequence>
<dbReference type="EMBL" id="GG683598">
    <property type="protein sequence ID" value="EER01917.1"/>
    <property type="molecule type" value="Genomic_DNA"/>
</dbReference>
<dbReference type="Proteomes" id="UP000007800">
    <property type="component" value="Unassembled WGS sequence"/>
</dbReference>
<feature type="region of interest" description="Disordered" evidence="2">
    <location>
        <begin position="278"/>
        <end position="317"/>
    </location>
</feature>
<feature type="compositionally biased region" description="Acidic residues" evidence="2">
    <location>
        <begin position="120"/>
        <end position="132"/>
    </location>
</feature>
<dbReference type="Pfam" id="PF17035">
    <property type="entry name" value="BET"/>
    <property type="match status" value="1"/>
</dbReference>
<gene>
    <name evidence="4" type="ORF">Pmar_PMAR027800</name>
</gene>
<feature type="compositionally biased region" description="Acidic residues" evidence="2">
    <location>
        <begin position="483"/>
        <end position="493"/>
    </location>
</feature>
<evidence type="ECO:0000313" key="4">
    <source>
        <dbReference type="EMBL" id="EER01917.1"/>
    </source>
</evidence>
<feature type="compositionally biased region" description="Basic residues" evidence="2">
    <location>
        <begin position="60"/>
        <end position="77"/>
    </location>
</feature>
<dbReference type="InterPro" id="IPR038336">
    <property type="entry name" value="NET_sf"/>
</dbReference>
<feature type="region of interest" description="Disordered" evidence="2">
    <location>
        <begin position="468"/>
        <end position="495"/>
    </location>
</feature>
<feature type="region of interest" description="Disordered" evidence="2">
    <location>
        <begin position="25"/>
        <end position="139"/>
    </location>
</feature>
<evidence type="ECO:0000259" key="3">
    <source>
        <dbReference type="PROSITE" id="PS51525"/>
    </source>
</evidence>
<evidence type="ECO:0000256" key="2">
    <source>
        <dbReference type="SAM" id="MobiDB-lite"/>
    </source>
</evidence>
<accession>C5LMX4</accession>
<keyword evidence="5" id="KW-1185">Reference proteome</keyword>
<dbReference type="RefSeq" id="XP_002769199.1">
    <property type="nucleotide sequence ID" value="XM_002769153.1"/>
</dbReference>
<dbReference type="InterPro" id="IPR036427">
    <property type="entry name" value="Bromodomain-like_sf"/>
</dbReference>
<feature type="compositionally biased region" description="Low complexity" evidence="2">
    <location>
        <begin position="78"/>
        <end position="90"/>
    </location>
</feature>
<dbReference type="GeneID" id="9054450"/>
<evidence type="ECO:0000313" key="5">
    <source>
        <dbReference type="Proteomes" id="UP000007800"/>
    </source>
</evidence>
<evidence type="ECO:0000256" key="1">
    <source>
        <dbReference type="ARBA" id="ARBA00023117"/>
    </source>
</evidence>
<dbReference type="InParanoid" id="C5LMX4"/>
<organism evidence="5">
    <name type="scientific">Perkinsus marinus (strain ATCC 50983 / TXsc)</name>
    <dbReference type="NCBI Taxonomy" id="423536"/>
    <lineage>
        <taxon>Eukaryota</taxon>
        <taxon>Sar</taxon>
        <taxon>Alveolata</taxon>
        <taxon>Perkinsozoa</taxon>
        <taxon>Perkinsea</taxon>
        <taxon>Perkinsida</taxon>
        <taxon>Perkinsidae</taxon>
        <taxon>Perkinsus</taxon>
    </lineage>
</organism>
<dbReference type="InterPro" id="IPR027353">
    <property type="entry name" value="NET_dom"/>
</dbReference>
<protein>
    <recommendedName>
        <fullName evidence="3">NET domain-containing protein</fullName>
    </recommendedName>
</protein>
<dbReference type="OMA" id="HLAMEKE"/>
<dbReference type="OrthoDB" id="441270at2759"/>
<dbReference type="Gene3D" id="1.20.920.10">
    <property type="entry name" value="Bromodomain-like"/>
    <property type="match status" value="1"/>
</dbReference>
<keyword evidence="1" id="KW-0103">Bromodomain</keyword>
<feature type="compositionally biased region" description="Low complexity" evidence="2">
    <location>
        <begin position="356"/>
        <end position="368"/>
    </location>
</feature>
<dbReference type="PROSITE" id="PS51525">
    <property type="entry name" value="NET"/>
    <property type="match status" value="1"/>
</dbReference>
<feature type="compositionally biased region" description="Basic residues" evidence="2">
    <location>
        <begin position="297"/>
        <end position="307"/>
    </location>
</feature>
<dbReference type="AlphaFoldDB" id="C5LMX4"/>
<feature type="region of interest" description="Disordered" evidence="2">
    <location>
        <begin position="343"/>
        <end position="371"/>
    </location>
</feature>